<feature type="compositionally biased region" description="Basic and acidic residues" evidence="1">
    <location>
        <begin position="335"/>
        <end position="348"/>
    </location>
</feature>
<gene>
    <name evidence="2" type="ORF">B0A55_06762</name>
</gene>
<accession>A0A4U0X781</accession>
<protein>
    <submittedName>
        <fullName evidence="2">Uncharacterized protein</fullName>
    </submittedName>
</protein>
<feature type="compositionally biased region" description="Basic and acidic residues" evidence="1">
    <location>
        <begin position="585"/>
        <end position="595"/>
    </location>
</feature>
<feature type="compositionally biased region" description="Low complexity" evidence="1">
    <location>
        <begin position="1002"/>
        <end position="1017"/>
    </location>
</feature>
<evidence type="ECO:0000313" key="2">
    <source>
        <dbReference type="EMBL" id="TKA72350.1"/>
    </source>
</evidence>
<reference evidence="2 3" key="1">
    <citation type="submission" date="2017-03" db="EMBL/GenBank/DDBJ databases">
        <title>Genomes of endolithic fungi from Antarctica.</title>
        <authorList>
            <person name="Coleine C."/>
            <person name="Masonjones S."/>
            <person name="Stajich J.E."/>
        </authorList>
    </citation>
    <scope>NUCLEOTIDE SEQUENCE [LARGE SCALE GENOMIC DNA]</scope>
    <source>
        <strain evidence="2 3">CCFEE 5184</strain>
    </source>
</reference>
<proteinExistence type="predicted"/>
<feature type="compositionally biased region" description="Acidic residues" evidence="1">
    <location>
        <begin position="1616"/>
        <end position="1625"/>
    </location>
</feature>
<feature type="compositionally biased region" description="Acidic residues" evidence="1">
    <location>
        <begin position="349"/>
        <end position="365"/>
    </location>
</feature>
<feature type="region of interest" description="Disordered" evidence="1">
    <location>
        <begin position="906"/>
        <end position="1297"/>
    </location>
</feature>
<feature type="compositionally biased region" description="Basic and acidic residues" evidence="1">
    <location>
        <begin position="942"/>
        <end position="958"/>
    </location>
</feature>
<organism evidence="2 3">
    <name type="scientific">Friedmanniomyces simplex</name>
    <dbReference type="NCBI Taxonomy" id="329884"/>
    <lineage>
        <taxon>Eukaryota</taxon>
        <taxon>Fungi</taxon>
        <taxon>Dikarya</taxon>
        <taxon>Ascomycota</taxon>
        <taxon>Pezizomycotina</taxon>
        <taxon>Dothideomycetes</taxon>
        <taxon>Dothideomycetidae</taxon>
        <taxon>Mycosphaerellales</taxon>
        <taxon>Teratosphaeriaceae</taxon>
        <taxon>Friedmanniomyces</taxon>
    </lineage>
</organism>
<keyword evidence="3" id="KW-1185">Reference proteome</keyword>
<feature type="compositionally biased region" description="Acidic residues" evidence="1">
    <location>
        <begin position="694"/>
        <end position="705"/>
    </location>
</feature>
<feature type="region of interest" description="Disordered" evidence="1">
    <location>
        <begin position="335"/>
        <end position="460"/>
    </location>
</feature>
<evidence type="ECO:0000256" key="1">
    <source>
        <dbReference type="SAM" id="MobiDB-lite"/>
    </source>
</evidence>
<feature type="compositionally biased region" description="Polar residues" evidence="1">
    <location>
        <begin position="369"/>
        <end position="385"/>
    </location>
</feature>
<dbReference type="EMBL" id="NAJQ01000313">
    <property type="protein sequence ID" value="TKA72350.1"/>
    <property type="molecule type" value="Genomic_DNA"/>
</dbReference>
<feature type="compositionally biased region" description="Polar residues" evidence="1">
    <location>
        <begin position="596"/>
        <end position="608"/>
    </location>
</feature>
<comment type="caution">
    <text evidence="2">The sequence shown here is derived from an EMBL/GenBank/DDBJ whole genome shotgun (WGS) entry which is preliminary data.</text>
</comment>
<feature type="region of interest" description="Disordered" evidence="1">
    <location>
        <begin position="1592"/>
        <end position="1636"/>
    </location>
</feature>
<dbReference type="Proteomes" id="UP000309340">
    <property type="component" value="Unassembled WGS sequence"/>
</dbReference>
<feature type="compositionally biased region" description="Gly residues" evidence="1">
    <location>
        <begin position="1286"/>
        <end position="1295"/>
    </location>
</feature>
<evidence type="ECO:0000313" key="3">
    <source>
        <dbReference type="Proteomes" id="UP000309340"/>
    </source>
</evidence>
<feature type="compositionally biased region" description="Polar residues" evidence="1">
    <location>
        <begin position="431"/>
        <end position="454"/>
    </location>
</feature>
<name>A0A4U0X781_9PEZI</name>
<feature type="compositionally biased region" description="Polar residues" evidence="1">
    <location>
        <begin position="642"/>
        <end position="652"/>
    </location>
</feature>
<feature type="region of interest" description="Disordered" evidence="1">
    <location>
        <begin position="546"/>
        <end position="836"/>
    </location>
</feature>
<feature type="compositionally biased region" description="Polar residues" evidence="1">
    <location>
        <begin position="907"/>
        <end position="923"/>
    </location>
</feature>
<dbReference type="STRING" id="329884.A0A4U0X781"/>
<feature type="compositionally biased region" description="Basic and acidic residues" evidence="1">
    <location>
        <begin position="759"/>
        <end position="775"/>
    </location>
</feature>
<sequence>MRSLSPLTPLHSAVEEEHGLTRSLVTTIDDMTANLPDDFLQGGGGIERCVSPLVLEAHTSLEDSGSEDTEDENEDGISVLADYEELVRENYQRVDGASQVADVERDSRECSRTALNSGSLTASIDHDHFSEVSIDDECQINVYVLDEPTPLVSPELPNTPNGTGLGSLPGIIKPPTAPDMEIGYHVLPARLPLEPNPHSFLVLPASLNFLQRLQSPSCHHDMRADPFPSFPPREEMPPEDFQLSYRPTRESVRGVDQDIMAHLEESYHATQLLVGLRPDRGPPISQHLRRALWVLDDVTKDKMVRATKTMGLWSLHEQLCFFDTADEVYREEFQPIAESDVRSPREGEAQESTDPEVLTEPEPVDEMFGTSTPAEQAVPTQQTAGTLDAPQPEPQPHDEMFETETSPEQGVAMPDVPQPESQPQDEMFETHTPTEQATVTHQPPSTPANPQSESRPCDEMFQTEGPAEQAIAQHQTPSAVAMPQPESQLHDEMFETDLPPGPAVTQHQTPIVVAMRQPESQPHDEMFETETPVEQAVAQHQIPVETPQQESQLHDEMFETDLPPEQAAASHQTLSPPDVPQPESYPHDGIFKTDTRTGLATSATQSANAPDHPQLAGGLSDAASVMTSSSSSIFRRFFQGRPRQSSMTSNDPGPSPTDRKGRRRSSMIESLPPSTLKPPADENLNPDPRRTLFDADDTSPTEEGLEEIRHAAALAKHRAQSMAEEVKQTHDPGATSRVRAALPPELRMSGEGVGVSSGSEKEKDDRRDSRRKASGESDVASGTPVDGNTVAIEGSLNELEKDEGDMADDQAPVIRSGKRQCRQHSVDPIKAKSGRGISGLELRDTTIGIRQQRVGKPVVDGQTHIEVQQFRHSQALLEEEMAWEQTIQHQLHIEGMSTRGLEHDVAGNQQAPDKRPSQTSMSSPARDLEQVPPPPAFPSRPATDRNPEQKSSQEHEEGCEPTELSSSNMTKPEDPDSRARPTAKKHRYDFNSLARKIQAGNAAGSSASATPSATVSPPATPLINHPEPAATAPQADPVDEPSATVSPPSTPLINHPEPAATAPQADPVDEPSATVSPPSTPLINHPEPAATAPQADPVDEPSATVSPPSTPLINHPEPAATAPQADPVDEPSATVSPPSTPLINHPEPAATAPQADPVDEPSATVSPPATPLINHPEPAATAPQADPVDEPSATVSPPSTPLINHPEPAATAPQADPVDELFSMPDPPPAPPAKEAENVSFTPSTSIPGHEMDSAMAGRQQQQQQQQQGTFSCVSRSLPAPKSRGSGAGGAGAGHDGAETAVEGVRAHEYEFGVMLEGMDDLETLVETSRAKRRGGLEVPRAEWSDERECWVVFSVGQLEGLVRDAEMQGRVRGGGMTVGADHQGGAGIAVGTVKVLEGLMREVQEDVRVEDRLMLKRRRKEKKTRSRVREFPAVRAILRGVGVILKSLDDVVTLLRSTATMHSRDMASSELPVSRKVAGEWLIYSLEDLFRLVHRWESEHPGEEGQGVEIAGAKGRLVIRSWDAVKIVAEGAKKRMREVGERLAREAVEREAARERQQQQEILQEMQQEMQGPPPTPRLAPATTFQDLLRRPNHRVSDVHETAPTPPTPRLKDDLELDNSDDNDDHANDLTQEEEWRKVTAQVAAEQEGLVMKAKPQPPPQRPGAAYANTYEDPIIVAAEAMRARRLSEERKAEIQRDVLERRKKKNATAVKDSPKKEEVKKVKVEEKYDDQMADQEHIAVWAYKHGEPFWRVDNVVEEEAFRAQPQATRDQEKVKQYLEEWSEDGGEAEVPMLDGSGTGWRGYRREMEGMLSEARVRDEGGLEAYEVDCEVEGGAIQYGPGSGIPMRLTFQEHEREMEKQRKAEAKAYKYQTAARRREANAALEQERVNKQGT</sequence>